<dbReference type="EMBL" id="QOZG01000006">
    <property type="protein sequence ID" value="RCS23026.1"/>
    <property type="molecule type" value="Genomic_DNA"/>
</dbReference>
<dbReference type="AlphaFoldDB" id="A0A368K0V6"/>
<gene>
    <name evidence="2" type="ORF">DUT91_16300</name>
</gene>
<keyword evidence="3" id="KW-1185">Reference proteome</keyword>
<evidence type="ECO:0000313" key="3">
    <source>
        <dbReference type="Proteomes" id="UP000253420"/>
    </source>
</evidence>
<name>A0A368K0V6_9HYPH</name>
<proteinExistence type="predicted"/>
<reference evidence="2 3" key="1">
    <citation type="submission" date="2018-07" db="EMBL/GenBank/DDBJ databases">
        <title>The draft genome of Phyllobacterium salinisoli.</title>
        <authorList>
            <person name="Liu L."/>
            <person name="Li L."/>
            <person name="Zhang X."/>
            <person name="Liang L."/>
        </authorList>
    </citation>
    <scope>NUCLEOTIDE SEQUENCE [LARGE SCALE GENOMIC DNA]</scope>
    <source>
        <strain evidence="2 3">LLAN61</strain>
    </source>
</reference>
<keyword evidence="1" id="KW-0812">Transmembrane</keyword>
<protein>
    <submittedName>
        <fullName evidence="2">Uncharacterized protein</fullName>
    </submittedName>
</protein>
<keyword evidence="1" id="KW-1133">Transmembrane helix</keyword>
<evidence type="ECO:0000256" key="1">
    <source>
        <dbReference type="SAM" id="Phobius"/>
    </source>
</evidence>
<dbReference type="RefSeq" id="WP_114441568.1">
    <property type="nucleotide sequence ID" value="NZ_QOZG01000006.1"/>
</dbReference>
<keyword evidence="1" id="KW-0472">Membrane</keyword>
<dbReference type="Proteomes" id="UP000253420">
    <property type="component" value="Unassembled WGS sequence"/>
</dbReference>
<feature type="transmembrane region" description="Helical" evidence="1">
    <location>
        <begin position="92"/>
        <end position="112"/>
    </location>
</feature>
<evidence type="ECO:0000313" key="2">
    <source>
        <dbReference type="EMBL" id="RCS23026.1"/>
    </source>
</evidence>
<dbReference type="OrthoDB" id="8081151at2"/>
<accession>A0A368K0V6</accession>
<comment type="caution">
    <text evidence="2">The sequence shown here is derived from an EMBL/GenBank/DDBJ whole genome shotgun (WGS) entry which is preliminary data.</text>
</comment>
<sequence>MNRGEFERLKVRFGVEIAAWPAPYHREALIFLTADRQDAIDENEKLDRLILEAATAPTDEHALARAVIAQIGRPKHKVFGLSLDIKSWSMPAMAASMVVVLMVSAIGGYMVAGVETEISDNELMAFAVGGSPTELAETIGVTQNNGGHL</sequence>
<organism evidence="2 3">
    <name type="scientific">Phyllobacterium salinisoli</name>
    <dbReference type="NCBI Taxonomy" id="1899321"/>
    <lineage>
        <taxon>Bacteria</taxon>
        <taxon>Pseudomonadati</taxon>
        <taxon>Pseudomonadota</taxon>
        <taxon>Alphaproteobacteria</taxon>
        <taxon>Hyphomicrobiales</taxon>
        <taxon>Phyllobacteriaceae</taxon>
        <taxon>Phyllobacterium</taxon>
    </lineage>
</organism>